<evidence type="ECO:0000313" key="2">
    <source>
        <dbReference type="Proteomes" id="UP000886501"/>
    </source>
</evidence>
<reference evidence="1" key="1">
    <citation type="submission" date="2019-10" db="EMBL/GenBank/DDBJ databases">
        <authorList>
            <consortium name="DOE Joint Genome Institute"/>
            <person name="Kuo A."/>
            <person name="Miyauchi S."/>
            <person name="Kiss E."/>
            <person name="Drula E."/>
            <person name="Kohler A."/>
            <person name="Sanchez-Garcia M."/>
            <person name="Andreopoulos B."/>
            <person name="Barry K.W."/>
            <person name="Bonito G."/>
            <person name="Buee M."/>
            <person name="Carver A."/>
            <person name="Chen C."/>
            <person name="Cichocki N."/>
            <person name="Clum A."/>
            <person name="Culley D."/>
            <person name="Crous P.W."/>
            <person name="Fauchery L."/>
            <person name="Girlanda M."/>
            <person name="Hayes R."/>
            <person name="Keri Z."/>
            <person name="Labutti K."/>
            <person name="Lipzen A."/>
            <person name="Lombard V."/>
            <person name="Magnuson J."/>
            <person name="Maillard F."/>
            <person name="Morin E."/>
            <person name="Murat C."/>
            <person name="Nolan M."/>
            <person name="Ohm R."/>
            <person name="Pangilinan J."/>
            <person name="Pereira M."/>
            <person name="Perotto S."/>
            <person name="Peter M."/>
            <person name="Riley R."/>
            <person name="Sitrit Y."/>
            <person name="Stielow B."/>
            <person name="Szollosi G."/>
            <person name="Zifcakova L."/>
            <person name="Stursova M."/>
            <person name="Spatafora J.W."/>
            <person name="Tedersoo L."/>
            <person name="Vaario L.-M."/>
            <person name="Yamada A."/>
            <person name="Yan M."/>
            <person name="Wang P."/>
            <person name="Xu J."/>
            <person name="Bruns T."/>
            <person name="Baldrian P."/>
            <person name="Vilgalys R."/>
            <person name="Henrissat B."/>
            <person name="Grigoriev I.V."/>
            <person name="Hibbett D."/>
            <person name="Nagy L.G."/>
            <person name="Martin F.M."/>
        </authorList>
    </citation>
    <scope>NUCLEOTIDE SEQUENCE</scope>
    <source>
        <strain evidence="1">P2</strain>
    </source>
</reference>
<proteinExistence type="predicted"/>
<comment type="caution">
    <text evidence="1">The sequence shown here is derived from an EMBL/GenBank/DDBJ whole genome shotgun (WGS) entry which is preliminary data.</text>
</comment>
<dbReference type="Proteomes" id="UP000886501">
    <property type="component" value="Unassembled WGS sequence"/>
</dbReference>
<reference evidence="1" key="2">
    <citation type="journal article" date="2020" name="Nat. Commun.">
        <title>Large-scale genome sequencing of mycorrhizal fungi provides insights into the early evolution of symbiotic traits.</title>
        <authorList>
            <person name="Miyauchi S."/>
            <person name="Kiss E."/>
            <person name="Kuo A."/>
            <person name="Drula E."/>
            <person name="Kohler A."/>
            <person name="Sanchez-Garcia M."/>
            <person name="Morin E."/>
            <person name="Andreopoulos B."/>
            <person name="Barry K.W."/>
            <person name="Bonito G."/>
            <person name="Buee M."/>
            <person name="Carver A."/>
            <person name="Chen C."/>
            <person name="Cichocki N."/>
            <person name="Clum A."/>
            <person name="Culley D."/>
            <person name="Crous P.W."/>
            <person name="Fauchery L."/>
            <person name="Girlanda M."/>
            <person name="Hayes R.D."/>
            <person name="Keri Z."/>
            <person name="LaButti K."/>
            <person name="Lipzen A."/>
            <person name="Lombard V."/>
            <person name="Magnuson J."/>
            <person name="Maillard F."/>
            <person name="Murat C."/>
            <person name="Nolan M."/>
            <person name="Ohm R.A."/>
            <person name="Pangilinan J."/>
            <person name="Pereira M.F."/>
            <person name="Perotto S."/>
            <person name="Peter M."/>
            <person name="Pfister S."/>
            <person name="Riley R."/>
            <person name="Sitrit Y."/>
            <person name="Stielow J.B."/>
            <person name="Szollosi G."/>
            <person name="Zifcakova L."/>
            <person name="Stursova M."/>
            <person name="Spatafora J.W."/>
            <person name="Tedersoo L."/>
            <person name="Vaario L.M."/>
            <person name="Yamada A."/>
            <person name="Yan M."/>
            <person name="Wang P."/>
            <person name="Xu J."/>
            <person name="Bruns T."/>
            <person name="Baldrian P."/>
            <person name="Vilgalys R."/>
            <person name="Dunand C."/>
            <person name="Henrissat B."/>
            <person name="Grigoriev I.V."/>
            <person name="Hibbett D."/>
            <person name="Nagy L.G."/>
            <person name="Martin F.M."/>
        </authorList>
    </citation>
    <scope>NUCLEOTIDE SEQUENCE</scope>
    <source>
        <strain evidence="1">P2</strain>
    </source>
</reference>
<evidence type="ECO:0000313" key="1">
    <source>
        <dbReference type="EMBL" id="KAF9650128.1"/>
    </source>
</evidence>
<sequence length="86" mass="9761">MSFRDAQISSDLSRLKALGRPEGELPFDIIVEALFALVLGVVGANFGEESELKDISWRTEMRKRPIEQMINSSLTFPEFKKTDTKK</sequence>
<protein>
    <submittedName>
        <fullName evidence="1">Uncharacterized protein</fullName>
    </submittedName>
</protein>
<keyword evidence="2" id="KW-1185">Reference proteome</keyword>
<name>A0ACB6ZL46_THEGA</name>
<organism evidence="1 2">
    <name type="scientific">Thelephora ganbajun</name>
    <name type="common">Ganba fungus</name>
    <dbReference type="NCBI Taxonomy" id="370292"/>
    <lineage>
        <taxon>Eukaryota</taxon>
        <taxon>Fungi</taxon>
        <taxon>Dikarya</taxon>
        <taxon>Basidiomycota</taxon>
        <taxon>Agaricomycotina</taxon>
        <taxon>Agaricomycetes</taxon>
        <taxon>Thelephorales</taxon>
        <taxon>Thelephoraceae</taxon>
        <taxon>Thelephora</taxon>
    </lineage>
</organism>
<dbReference type="EMBL" id="MU117988">
    <property type="protein sequence ID" value="KAF9650128.1"/>
    <property type="molecule type" value="Genomic_DNA"/>
</dbReference>
<accession>A0ACB6ZL46</accession>
<gene>
    <name evidence="1" type="ORF">BDM02DRAFT_3268192</name>
</gene>